<dbReference type="InterPro" id="IPR023214">
    <property type="entry name" value="HAD_sf"/>
</dbReference>
<comment type="cofactor">
    <cofactor evidence="1">
        <name>Mg(2+)</name>
        <dbReference type="ChEBI" id="CHEBI:18420"/>
    </cofactor>
</comment>
<dbReference type="InterPro" id="IPR036412">
    <property type="entry name" value="HAD-like_sf"/>
</dbReference>
<dbReference type="SFLD" id="SFLDG01129">
    <property type="entry name" value="C1.5:_HAD__Beta-PGM__Phosphata"/>
    <property type="match status" value="1"/>
</dbReference>
<accession>A0A854X4U1</accession>
<dbReference type="GO" id="GO:0050308">
    <property type="term" value="F:sugar-phosphatase activity"/>
    <property type="evidence" value="ECO:0007669"/>
    <property type="project" value="TreeGrafter"/>
</dbReference>
<dbReference type="Gene3D" id="3.40.50.1000">
    <property type="entry name" value="HAD superfamily/HAD-like"/>
    <property type="match status" value="1"/>
</dbReference>
<sequence length="236" mass="25474">MAQQTFTAVCFDMDGVLIQSREVIEHAWTTVAREYGLSVDQAFIDEHIHGRPGGYTLKTLFAEFDEAQRVAIKREVDAIEQVTNCALVPGVAALIARLREHAVPLALVTSSWRARVGHVLQQHDLTSAFDSIICRDDVRSGKPAPDPYRLAAAQLGRQSDECLVFEDSVSGVQSAVSSGALCIGIGDDPTLTAHGAAGVYADFTRLALRLDGRGAHGYADGALFINAHPSQRFARS</sequence>
<protein>
    <submittedName>
        <fullName evidence="2">HAD family phosphatase</fullName>
    </submittedName>
</protein>
<dbReference type="EMBL" id="NXHE01000005">
    <property type="protein sequence ID" value="PCM50476.1"/>
    <property type="molecule type" value="Genomic_DNA"/>
</dbReference>
<dbReference type="InterPro" id="IPR006439">
    <property type="entry name" value="HAD-SF_hydro_IA"/>
</dbReference>
<proteinExistence type="predicted"/>
<gene>
    <name evidence="2" type="ORF">CP335_05805</name>
</gene>
<name>A0A854X4U1_PSEFL</name>
<dbReference type="PANTHER" id="PTHR43481">
    <property type="entry name" value="FRUCTOSE-1-PHOSPHATE PHOSPHATASE"/>
    <property type="match status" value="1"/>
</dbReference>
<dbReference type="SFLD" id="SFLDS00003">
    <property type="entry name" value="Haloacid_Dehalogenase"/>
    <property type="match status" value="1"/>
</dbReference>
<dbReference type="InterPro" id="IPR023198">
    <property type="entry name" value="PGP-like_dom2"/>
</dbReference>
<dbReference type="Pfam" id="PF13419">
    <property type="entry name" value="HAD_2"/>
    <property type="match status" value="1"/>
</dbReference>
<dbReference type="SUPFAM" id="SSF56784">
    <property type="entry name" value="HAD-like"/>
    <property type="match status" value="1"/>
</dbReference>
<evidence type="ECO:0000256" key="1">
    <source>
        <dbReference type="ARBA" id="ARBA00001946"/>
    </source>
</evidence>
<dbReference type="Proteomes" id="UP000218643">
    <property type="component" value="Unassembled WGS sequence"/>
</dbReference>
<evidence type="ECO:0000313" key="2">
    <source>
        <dbReference type="EMBL" id="PCM50476.1"/>
    </source>
</evidence>
<dbReference type="Gene3D" id="1.10.150.240">
    <property type="entry name" value="Putative phosphatase, domain 2"/>
    <property type="match status" value="1"/>
</dbReference>
<dbReference type="PANTHER" id="PTHR43481:SF4">
    <property type="entry name" value="GLYCEROL-1-PHOSPHATE PHOSPHOHYDROLASE 1-RELATED"/>
    <property type="match status" value="1"/>
</dbReference>
<organism evidence="2 3">
    <name type="scientific">Pseudomonas fluorescens</name>
    <dbReference type="NCBI Taxonomy" id="294"/>
    <lineage>
        <taxon>Bacteria</taxon>
        <taxon>Pseudomonadati</taxon>
        <taxon>Pseudomonadota</taxon>
        <taxon>Gammaproteobacteria</taxon>
        <taxon>Pseudomonadales</taxon>
        <taxon>Pseudomonadaceae</taxon>
        <taxon>Pseudomonas</taxon>
    </lineage>
</organism>
<reference evidence="2 3" key="1">
    <citation type="submission" date="2017-09" db="EMBL/GenBank/DDBJ databases">
        <authorList>
            <person name="Haney C."/>
            <person name="Melnyk R."/>
        </authorList>
    </citation>
    <scope>NUCLEOTIDE SEQUENCE [LARGE SCALE GENOMIC DNA]</scope>
    <source>
        <strain evidence="2 3">CH229</strain>
    </source>
</reference>
<comment type="caution">
    <text evidence="2">The sequence shown here is derived from an EMBL/GenBank/DDBJ whole genome shotgun (WGS) entry which is preliminary data.</text>
</comment>
<dbReference type="SFLD" id="SFLDG01135">
    <property type="entry name" value="C1.5.6:_HAD__Beta-PGM__Phospha"/>
    <property type="match status" value="1"/>
</dbReference>
<dbReference type="RefSeq" id="WP_081730281.1">
    <property type="nucleotide sequence ID" value="NZ_NXHE01000005.1"/>
</dbReference>
<dbReference type="AlphaFoldDB" id="A0A854X4U1"/>
<evidence type="ECO:0000313" key="3">
    <source>
        <dbReference type="Proteomes" id="UP000218643"/>
    </source>
</evidence>
<reference evidence="2 3" key="2">
    <citation type="submission" date="2017-10" db="EMBL/GenBank/DDBJ databases">
        <title>Rhizosphere-associated Pseudomonas modulate jasmonic acid/salicylic acid antagonism to induce systemic resistance to herbivores at the cost of susceptibility to pathogens.</title>
        <authorList>
            <person name="Haney C.H."/>
            <person name="Wiesmann C.L."/>
            <person name="Shapiro L.R."/>
            <person name="O'Sullivan L.R."/>
            <person name="Khorasani S."/>
            <person name="Melnyk R.A."/>
            <person name="Xiao L."/>
            <person name="Bush J."/>
            <person name="Carrillo J."/>
            <person name="Pierce N.E."/>
            <person name="Ausubel F.M."/>
        </authorList>
    </citation>
    <scope>NUCLEOTIDE SEQUENCE [LARGE SCALE GENOMIC DNA]</scope>
    <source>
        <strain evidence="2 3">CH229</strain>
    </source>
</reference>
<dbReference type="InterPro" id="IPR051806">
    <property type="entry name" value="HAD-like_SPP"/>
</dbReference>
<dbReference type="NCBIfam" id="TIGR01509">
    <property type="entry name" value="HAD-SF-IA-v3"/>
    <property type="match status" value="1"/>
</dbReference>
<dbReference type="InterPro" id="IPR041492">
    <property type="entry name" value="HAD_2"/>
</dbReference>
<dbReference type="PRINTS" id="PR00413">
    <property type="entry name" value="HADHALOGNASE"/>
</dbReference>